<dbReference type="EMBL" id="QGDH01000019">
    <property type="protein sequence ID" value="RAR14679.1"/>
    <property type="molecule type" value="Genomic_DNA"/>
</dbReference>
<dbReference type="PANTHER" id="PTHR45848:SF4">
    <property type="entry name" value="DUAL SPECIFICITY PROTEIN PHOSPHATASE 12"/>
    <property type="match status" value="1"/>
</dbReference>
<dbReference type="PIRSF" id="PIRSF000941">
    <property type="entry name" value="DUSP12"/>
    <property type="match status" value="1"/>
</dbReference>
<evidence type="ECO:0000313" key="7">
    <source>
        <dbReference type="EMBL" id="RAR14679.1"/>
    </source>
</evidence>
<evidence type="ECO:0000313" key="8">
    <source>
        <dbReference type="Proteomes" id="UP000249619"/>
    </source>
</evidence>
<protein>
    <recommendedName>
        <fullName evidence="2">protein-tyrosine-phosphatase</fullName>
        <ecNumber evidence="2">3.1.3.48</ecNumber>
    </recommendedName>
</protein>
<reference evidence="8" key="1">
    <citation type="submission" date="2018-05" db="EMBL/GenBank/DDBJ databases">
        <title>Draft genome sequence of Stemphylium lycopersici strain CIDEFI 213.</title>
        <authorList>
            <person name="Medina R."/>
            <person name="Franco M.E.E."/>
            <person name="Lucentini C.G."/>
            <person name="Saparrat M.C.N."/>
            <person name="Balatti P.A."/>
        </authorList>
    </citation>
    <scope>NUCLEOTIDE SEQUENCE [LARGE SCALE GENOMIC DNA]</scope>
    <source>
        <strain evidence="8">CIDEFI 213</strain>
    </source>
</reference>
<evidence type="ECO:0000256" key="2">
    <source>
        <dbReference type="ARBA" id="ARBA00013064"/>
    </source>
</evidence>
<comment type="similarity">
    <text evidence="1">Belongs to the protein-tyrosine phosphatase family. Non-receptor class dual specificity subfamily.</text>
</comment>
<dbReference type="InterPro" id="IPR029021">
    <property type="entry name" value="Prot-tyrosine_phosphatase-like"/>
</dbReference>
<dbReference type="STRING" id="183478.A0A364NBI4"/>
<evidence type="ECO:0000256" key="3">
    <source>
        <dbReference type="ARBA" id="ARBA00022801"/>
    </source>
</evidence>
<dbReference type="AlphaFoldDB" id="A0A364NBI4"/>
<dbReference type="InterPro" id="IPR020422">
    <property type="entry name" value="TYR_PHOSPHATASE_DUAL_dom"/>
</dbReference>
<evidence type="ECO:0000256" key="5">
    <source>
        <dbReference type="PIRSR" id="PIRSR000941-50"/>
    </source>
</evidence>
<dbReference type="GO" id="GO:0008138">
    <property type="term" value="F:protein tyrosine/serine/threonine phosphatase activity"/>
    <property type="evidence" value="ECO:0007669"/>
    <property type="project" value="InterPro"/>
</dbReference>
<keyword evidence="8" id="KW-1185">Reference proteome</keyword>
<keyword evidence="3 7" id="KW-0378">Hydrolase</keyword>
<feature type="active site" description="Phosphocysteine intermediate" evidence="5">
    <location>
        <position position="91"/>
    </location>
</feature>
<dbReference type="InterPro" id="IPR000340">
    <property type="entry name" value="Dual-sp_phosphatase_cat-dom"/>
</dbReference>
<accession>A0A364NBI4</accession>
<dbReference type="SUPFAM" id="SSF52799">
    <property type="entry name" value="(Phosphotyrosine protein) phosphatases II"/>
    <property type="match status" value="1"/>
</dbReference>
<sequence length="337" mass="37549">MALIDRVPGDLNLYIGGMFTLRRREALEQANITHVLSVLRTPLDQDLFAPFQHMVVEVDDVDDENLLEHFPATNRFIHDGLAGGGGVLVHCHSYQYANQNLFSSAMGKSRSATVVIAYLMHKHNISPSEALSHVRQARSICEPNDGFMKQLELYAEMQTPENVQDTPAYQRWVYQREIELSRACGQAPEADKIRFEDEHVADETSGFELRCRKCRRALATSQYLLSHGTSSNGNDKGAEVPPSANCAHYFLDPLSWMRPELEQGKLDGRLECPKCHTNVGKYAWQGMQCSCGEWVVPGISLAKGRIDEARKANFGIRRPPGVSGLPPLGAGISKENL</sequence>
<dbReference type="Proteomes" id="UP000249619">
    <property type="component" value="Unassembled WGS sequence"/>
</dbReference>
<dbReference type="InterPro" id="IPR016278">
    <property type="entry name" value="DUSP12"/>
</dbReference>
<name>A0A364NBI4_STELY</name>
<dbReference type="Pfam" id="PF00782">
    <property type="entry name" value="DSPc"/>
    <property type="match status" value="1"/>
</dbReference>
<evidence type="ECO:0000259" key="6">
    <source>
        <dbReference type="PROSITE" id="PS50054"/>
    </source>
</evidence>
<gene>
    <name evidence="7" type="ORF">DDE83_001902</name>
</gene>
<evidence type="ECO:0000256" key="1">
    <source>
        <dbReference type="ARBA" id="ARBA00008601"/>
    </source>
</evidence>
<dbReference type="PANTHER" id="PTHR45848">
    <property type="entry name" value="DUAL SPECIFICITY PROTEIN PHOSPHATASE 12 FAMILY MEMBER"/>
    <property type="match status" value="1"/>
</dbReference>
<proteinExistence type="inferred from homology"/>
<dbReference type="Gene3D" id="3.90.190.10">
    <property type="entry name" value="Protein tyrosine phosphatase superfamily"/>
    <property type="match status" value="1"/>
</dbReference>
<feature type="domain" description="Tyrosine-protein phosphatase" evidence="6">
    <location>
        <begin position="5"/>
        <end position="160"/>
    </location>
</feature>
<dbReference type="SMART" id="SM00195">
    <property type="entry name" value="DSPc"/>
    <property type="match status" value="1"/>
</dbReference>
<dbReference type="GO" id="GO:0004725">
    <property type="term" value="F:protein tyrosine phosphatase activity"/>
    <property type="evidence" value="ECO:0007669"/>
    <property type="project" value="UniProtKB-EC"/>
</dbReference>
<dbReference type="GO" id="GO:0005634">
    <property type="term" value="C:nucleus"/>
    <property type="evidence" value="ECO:0007669"/>
    <property type="project" value="TreeGrafter"/>
</dbReference>
<organism evidence="7 8">
    <name type="scientific">Stemphylium lycopersici</name>
    <name type="common">Tomato gray leaf spot disease fungus</name>
    <name type="synonym">Thyrospora lycopersici</name>
    <dbReference type="NCBI Taxonomy" id="183478"/>
    <lineage>
        <taxon>Eukaryota</taxon>
        <taxon>Fungi</taxon>
        <taxon>Dikarya</taxon>
        <taxon>Ascomycota</taxon>
        <taxon>Pezizomycotina</taxon>
        <taxon>Dothideomycetes</taxon>
        <taxon>Pleosporomycetidae</taxon>
        <taxon>Pleosporales</taxon>
        <taxon>Pleosporineae</taxon>
        <taxon>Pleosporaceae</taxon>
        <taxon>Stemphylium</taxon>
    </lineage>
</organism>
<dbReference type="PROSITE" id="PS50054">
    <property type="entry name" value="TYR_PHOSPHATASE_DUAL"/>
    <property type="match status" value="1"/>
</dbReference>
<evidence type="ECO:0000256" key="4">
    <source>
        <dbReference type="ARBA" id="ARBA00022912"/>
    </source>
</evidence>
<dbReference type="EC" id="3.1.3.48" evidence="2"/>
<comment type="caution">
    <text evidence="7">The sequence shown here is derived from an EMBL/GenBank/DDBJ whole genome shotgun (WGS) entry which is preliminary data.</text>
</comment>
<keyword evidence="4" id="KW-0904">Protein phosphatase</keyword>